<dbReference type="Pfam" id="PF12796">
    <property type="entry name" value="Ank_2"/>
    <property type="match status" value="2"/>
</dbReference>
<feature type="region of interest" description="Disordered" evidence="4">
    <location>
        <begin position="1193"/>
        <end position="1219"/>
    </location>
</feature>
<evidence type="ECO:0000256" key="4">
    <source>
        <dbReference type="SAM" id="MobiDB-lite"/>
    </source>
</evidence>
<evidence type="ECO:0000313" key="6">
    <source>
        <dbReference type="Proteomes" id="UP000054270"/>
    </source>
</evidence>
<feature type="compositionally biased region" description="Acidic residues" evidence="4">
    <location>
        <begin position="686"/>
        <end position="701"/>
    </location>
</feature>
<proteinExistence type="predicted"/>
<evidence type="ECO:0000256" key="3">
    <source>
        <dbReference type="PROSITE-ProRule" id="PRU00023"/>
    </source>
</evidence>
<feature type="repeat" description="ANK" evidence="3">
    <location>
        <begin position="574"/>
        <end position="606"/>
    </location>
</feature>
<feature type="repeat" description="ANK" evidence="3">
    <location>
        <begin position="1601"/>
        <end position="1622"/>
    </location>
</feature>
<feature type="repeat" description="ANK" evidence="3">
    <location>
        <begin position="541"/>
        <end position="573"/>
    </location>
</feature>
<reference evidence="6" key="1">
    <citation type="submission" date="2014-04" db="EMBL/GenBank/DDBJ databases">
        <title>Evolutionary Origins and Diversification of the Mycorrhizal Mutualists.</title>
        <authorList>
            <consortium name="DOE Joint Genome Institute"/>
            <consortium name="Mycorrhizal Genomics Consortium"/>
            <person name="Kohler A."/>
            <person name="Kuo A."/>
            <person name="Nagy L.G."/>
            <person name="Floudas D."/>
            <person name="Copeland A."/>
            <person name="Barry K.W."/>
            <person name="Cichocki N."/>
            <person name="Veneault-Fourrey C."/>
            <person name="LaButti K."/>
            <person name="Lindquist E.A."/>
            <person name="Lipzen A."/>
            <person name="Lundell T."/>
            <person name="Morin E."/>
            <person name="Murat C."/>
            <person name="Riley R."/>
            <person name="Ohm R."/>
            <person name="Sun H."/>
            <person name="Tunlid A."/>
            <person name="Henrissat B."/>
            <person name="Grigoriev I.V."/>
            <person name="Hibbett D.S."/>
            <person name="Martin F."/>
        </authorList>
    </citation>
    <scope>NUCLEOTIDE SEQUENCE [LARGE SCALE GENOMIC DNA]</scope>
    <source>
        <strain evidence="6">FD-334 SS-4</strain>
    </source>
</reference>
<keyword evidence="2 3" id="KW-0040">ANK repeat</keyword>
<evidence type="ECO:0000256" key="1">
    <source>
        <dbReference type="ARBA" id="ARBA00022737"/>
    </source>
</evidence>
<feature type="compositionally biased region" description="Acidic residues" evidence="4">
    <location>
        <begin position="1843"/>
        <end position="1852"/>
    </location>
</feature>
<evidence type="ECO:0000313" key="5">
    <source>
        <dbReference type="EMBL" id="KJA18177.1"/>
    </source>
</evidence>
<dbReference type="InterPro" id="IPR002110">
    <property type="entry name" value="Ankyrin_rpt"/>
</dbReference>
<accession>A0A0D2KUA8</accession>
<evidence type="ECO:0000256" key="2">
    <source>
        <dbReference type="ARBA" id="ARBA00023043"/>
    </source>
</evidence>
<feature type="compositionally biased region" description="Polar residues" evidence="4">
    <location>
        <begin position="1056"/>
        <end position="1076"/>
    </location>
</feature>
<dbReference type="STRING" id="945553.A0A0D2KUA8"/>
<dbReference type="SUPFAM" id="SSF48403">
    <property type="entry name" value="Ankyrin repeat"/>
    <property type="match status" value="2"/>
</dbReference>
<dbReference type="PANTHER" id="PTHR24198:SF165">
    <property type="entry name" value="ANKYRIN REPEAT-CONTAINING PROTEIN-RELATED"/>
    <property type="match status" value="1"/>
</dbReference>
<keyword evidence="6" id="KW-1185">Reference proteome</keyword>
<protein>
    <recommendedName>
        <fullName evidence="7">Ankyrin repeat protein</fullName>
    </recommendedName>
</protein>
<keyword evidence="1" id="KW-0677">Repeat</keyword>
<dbReference type="OMA" id="ETDWTEM"/>
<feature type="repeat" description="ANK" evidence="3">
    <location>
        <begin position="1567"/>
        <end position="1599"/>
    </location>
</feature>
<feature type="region of interest" description="Disordered" evidence="4">
    <location>
        <begin position="605"/>
        <end position="705"/>
    </location>
</feature>
<dbReference type="EMBL" id="KN817592">
    <property type="protein sequence ID" value="KJA18177.1"/>
    <property type="molecule type" value="Genomic_DNA"/>
</dbReference>
<sequence>MATNHLPTPASSTMQPTAEIESFISRIVALPPGPGVSLDGALQPSLDDEVELRKLFATDRKNERLVNPHVGLVDVFAAPDAIRTTRARVVAGKEDLSAHYVMPIQEEDRRKEGSPAMVADYEEFKKNWAIFTEGSLSQLIDWNNVVASGGSVLACLTPLENEHKTSKRAIRKFYHSNAYPTSDVDLFLWGLTAEQAEAKIKSIYEAVRDSVPWDVTCIRTKHTVSIHSQYPYRSVQIVLRLYQSPAEILAGFDIDAPCCAYDGQRVWANPRAVVAMMRQCNTVDMTRRSPSYEIRLAKYSRRAYEVYVPALKRSEVDPTIFERAIARMEGLARLLVLEKLADDGMRTAFLQGRRQLRGRPNAQSGYHRQKRRYKGDLKEETGMGIEINDYDVASLHIPYGPGWDARRIDKLVYQTDLGMNSTFNPKNKGRRLHRHPAFFGTIEECLEDCCEHCPQPIDEDERKLKEEEDEKYINGRIKFIEENPGRQSITGSFNPIDVGEWSDQVYIKPTQQFFTAIATRDRATVKKLLEEGIDVNQRDYVGRTSLHVAICAKATDIAGDLIDAGARITARLADGRAPLHLAAQHDEPLVIAKLFKKSAENLAEQEKAAADDDVTMEEKDGVVRPSSEDDWSSHDDEDVVISGPEEEDDEGEDEDDDDDDAEDDDDSDGNKKTRKGKDKKGKDKEDKEDDDDEDDEADEFGDTDKDLPDIIEVDAFDWDIGFSALAYAVIYASLSTLNALIEGGADPKGPTKQTLNSEPLHPLTLTLVRADEDEACAIAERLIQLPGVSSSTADEDMRTIFHKAVAVGRTKLVETLLRCDPHARTVLDFPSFQSNNVIFPVVTAIKKHNFPVLGVLLAYGAKLELTEQDVTKSYDALSSAKKQQASAHASVKDYLTLAYQPVETAVSAGDDIANLLVALGATIDIGLKRSMSTYVSAQERRSLADWFDFAINELTENIKDKTMEHDGKALENLKQLEQNKTPEGATGWKAVRGKYLDDLAAAKAVNIEYQEKARAQQARQRQQAIERFTDTKDFLLDIRATLTAREAKTWSKIYPTSESDAKPTNRTNRHPYQTPINDDEQTDGYVFLNKHHYRRQYVPKHLVEAYNELYEACYTGDNAKVQQLCLPVEGQDSTSAREGSVPLNISVRQIDNSISPWDGCGYTPLFAAIHGRRWSTAKLILAIATAQYAPEDEDENGEFKLDLDDESDDDSDEYESDASEVTIERQEIRFVDIATRPSAVKSETHPKFMLQDVQAKWARPASDVSAGPRLGQDHLLAYSVVTGDLEAFAQICKLYDALPEPLDLRSGNILQTILAHDREDILDEYIRRSGDGIDIEGVSKATGRQGEGEVPVATNDASKAYLGLNVHGKKRKDLASKNDPNAVDQDQPVVLPLLWRAAAMRASKVMEYLASDRPFAAYKLYAATHSDSRAIWFKRLLGGKGNSTESILEKKLPAWLGWTIDSLGESPLTATIVANDLNAIKLVARLQPALFAQALQTKIKFAGANMVNLAIGRGCDSKIVNYLLSRKVSASERLTSQGNDGDQLEHLLKKLPRDVTDVLLIQQSKVRLNTPLHIAASNAAVRCVKLLLEYSQDASLMLNIDGQTPLHMAAEKSFAECTKLLLAAAPPAAMYMEDCVGNTVVEGAELRELGQRIPSLNSDTHIGDYAHLGPMEHGLPMDRTIRHVPNPLDVCVESAPRIADMLAALGVSQGRYRAKVQASVTKWVEKRAPRAATLAVLKAQRDAEEKAFKEKWEPATNTQQAQNPRDHKDVLKTIKYIREAVASASAMGNTPPRRLIHLFEVQQSVAATLSTVRGENKVDGDDDDDSSYRSRYSRRRRMRSNDIEGELEEEESEEKKERRVMRSSVVLQWVATAVDPY</sequence>
<dbReference type="PANTHER" id="PTHR24198">
    <property type="entry name" value="ANKYRIN REPEAT AND PROTEIN KINASE DOMAIN-CONTAINING PROTEIN"/>
    <property type="match status" value="1"/>
</dbReference>
<feature type="region of interest" description="Disordered" evidence="4">
    <location>
        <begin position="1747"/>
        <end position="1769"/>
    </location>
</feature>
<dbReference type="Gene3D" id="1.25.40.20">
    <property type="entry name" value="Ankyrin repeat-containing domain"/>
    <property type="match status" value="3"/>
</dbReference>
<dbReference type="OrthoDB" id="539213at2759"/>
<feature type="compositionally biased region" description="Acidic residues" evidence="4">
    <location>
        <begin position="635"/>
        <end position="667"/>
    </location>
</feature>
<dbReference type="SMART" id="SM00248">
    <property type="entry name" value="ANK"/>
    <property type="match status" value="8"/>
</dbReference>
<dbReference type="InterPro" id="IPR036770">
    <property type="entry name" value="Ankyrin_rpt-contain_sf"/>
</dbReference>
<gene>
    <name evidence="5" type="ORF">HYPSUDRAFT_57271</name>
</gene>
<organism evidence="5 6">
    <name type="scientific">Hypholoma sublateritium (strain FD-334 SS-4)</name>
    <dbReference type="NCBI Taxonomy" id="945553"/>
    <lineage>
        <taxon>Eukaryota</taxon>
        <taxon>Fungi</taxon>
        <taxon>Dikarya</taxon>
        <taxon>Basidiomycota</taxon>
        <taxon>Agaricomycotina</taxon>
        <taxon>Agaricomycetes</taxon>
        <taxon>Agaricomycetidae</taxon>
        <taxon>Agaricales</taxon>
        <taxon>Agaricineae</taxon>
        <taxon>Strophariaceae</taxon>
        <taxon>Hypholoma</taxon>
    </lineage>
</organism>
<feature type="region of interest" description="Disordered" evidence="4">
    <location>
        <begin position="1812"/>
        <end position="1861"/>
    </location>
</feature>
<evidence type="ECO:0008006" key="7">
    <source>
        <dbReference type="Google" id="ProtNLM"/>
    </source>
</evidence>
<dbReference type="PROSITE" id="PS50088">
    <property type="entry name" value="ANK_REPEAT"/>
    <property type="match status" value="4"/>
</dbReference>
<dbReference type="Proteomes" id="UP000054270">
    <property type="component" value="Unassembled WGS sequence"/>
</dbReference>
<feature type="region of interest" description="Disordered" evidence="4">
    <location>
        <begin position="1056"/>
        <end position="1080"/>
    </location>
</feature>
<dbReference type="PROSITE" id="PS50297">
    <property type="entry name" value="ANK_REP_REGION"/>
    <property type="match status" value="3"/>
</dbReference>
<feature type="compositionally biased region" description="Acidic residues" evidence="4">
    <location>
        <begin position="1203"/>
        <end position="1218"/>
    </location>
</feature>
<name>A0A0D2KUA8_HYPSF</name>
<feature type="compositionally biased region" description="Basic and acidic residues" evidence="4">
    <location>
        <begin position="605"/>
        <end position="622"/>
    </location>
</feature>